<reference evidence="6" key="1">
    <citation type="submission" date="2022-09" db="EMBL/GenBank/DDBJ databases">
        <title>Intensive care unit water sources are persistently colonized with multi-drug resistant bacteria and are the site of extensive horizontal gene transfer of antibiotic resistance genes.</title>
        <authorList>
            <person name="Diorio-Toth L."/>
        </authorList>
    </citation>
    <scope>NUCLEOTIDE SEQUENCE</scope>
    <source>
        <strain evidence="6">GD03782</strain>
    </source>
</reference>
<dbReference type="Gene3D" id="3.40.50.300">
    <property type="entry name" value="P-loop containing nucleotide triphosphate hydrolases"/>
    <property type="match status" value="1"/>
</dbReference>
<dbReference type="GO" id="GO:0055052">
    <property type="term" value="C:ATP-binding cassette (ABC) transporter complex, substrate-binding subunit-containing"/>
    <property type="evidence" value="ECO:0007669"/>
    <property type="project" value="InterPro"/>
</dbReference>
<keyword evidence="4 6" id="KW-0067">ATP-binding</keyword>
<comment type="caution">
    <text evidence="6">The sequence shown here is derived from an EMBL/GenBank/DDBJ whole genome shotgun (WGS) entry which is preliminary data.</text>
</comment>
<dbReference type="NCBIfam" id="TIGR03415">
    <property type="entry name" value="ABC_choXWV_ATP"/>
    <property type="match status" value="1"/>
</dbReference>
<evidence type="ECO:0000313" key="6">
    <source>
        <dbReference type="EMBL" id="MDH1628985.1"/>
    </source>
</evidence>
<gene>
    <name evidence="6" type="primary">choV</name>
    <name evidence="6" type="ORF">N5I14_01850</name>
</gene>
<evidence type="ECO:0000256" key="3">
    <source>
        <dbReference type="ARBA" id="ARBA00022741"/>
    </source>
</evidence>
<dbReference type="InterPro" id="IPR022473">
    <property type="entry name" value="ABC_trnsptr_Choline_ATP-bd"/>
</dbReference>
<dbReference type="GO" id="GO:0005524">
    <property type="term" value="F:ATP binding"/>
    <property type="evidence" value="ECO:0007669"/>
    <property type="project" value="UniProtKB-KW"/>
</dbReference>
<comment type="similarity">
    <text evidence="1">Belongs to the ABC transporter superfamily.</text>
</comment>
<dbReference type="Proteomes" id="UP001160882">
    <property type="component" value="Unassembled WGS sequence"/>
</dbReference>
<protein>
    <submittedName>
        <fullName evidence="6">Choline ABC transporter ATP-binding protein</fullName>
    </submittedName>
</protein>
<dbReference type="SUPFAM" id="SSF52540">
    <property type="entry name" value="P-loop containing nucleoside triphosphate hydrolases"/>
    <property type="match status" value="1"/>
</dbReference>
<dbReference type="GO" id="GO:0016887">
    <property type="term" value="F:ATP hydrolysis activity"/>
    <property type="evidence" value="ECO:0007669"/>
    <property type="project" value="InterPro"/>
</dbReference>
<dbReference type="GO" id="GO:0006970">
    <property type="term" value="P:response to osmotic stress"/>
    <property type="evidence" value="ECO:0007669"/>
    <property type="project" value="UniProtKB-ARBA"/>
</dbReference>
<dbReference type="FunFam" id="3.40.50.300:FF:000201">
    <property type="entry name" value="Glycine betaine/L-proline ABC transporter ATP-binding protein"/>
    <property type="match status" value="1"/>
</dbReference>
<dbReference type="RefSeq" id="WP_280080149.1">
    <property type="nucleotide sequence ID" value="NZ_JAOCGG010000002.1"/>
</dbReference>
<feature type="domain" description="ABC transporter" evidence="5">
    <location>
        <begin position="21"/>
        <end position="268"/>
    </location>
</feature>
<keyword evidence="2" id="KW-0813">Transport</keyword>
<dbReference type="PROSITE" id="PS50893">
    <property type="entry name" value="ABC_TRANSPORTER_2"/>
    <property type="match status" value="1"/>
</dbReference>
<dbReference type="PROSITE" id="PS00211">
    <property type="entry name" value="ABC_TRANSPORTER_1"/>
    <property type="match status" value="1"/>
</dbReference>
<dbReference type="InterPro" id="IPR051921">
    <property type="entry name" value="ABC_osmolyte_uptake_ATP-bind"/>
</dbReference>
<dbReference type="AlphaFoldDB" id="A0AA42RUP5"/>
<evidence type="ECO:0000259" key="5">
    <source>
        <dbReference type="PROSITE" id="PS50893"/>
    </source>
</evidence>
<keyword evidence="3" id="KW-0547">Nucleotide-binding</keyword>
<proteinExistence type="inferred from homology"/>
<dbReference type="InterPro" id="IPR003439">
    <property type="entry name" value="ABC_transporter-like_ATP-bd"/>
</dbReference>
<organism evidence="6 7">
    <name type="scientific">Pseudomonas mosselii</name>
    <dbReference type="NCBI Taxonomy" id="78327"/>
    <lineage>
        <taxon>Bacteria</taxon>
        <taxon>Pseudomonadati</taxon>
        <taxon>Pseudomonadota</taxon>
        <taxon>Gammaproteobacteria</taxon>
        <taxon>Pseudomonadales</taxon>
        <taxon>Pseudomonadaceae</taxon>
        <taxon>Pseudomonas</taxon>
    </lineage>
</organism>
<evidence type="ECO:0000256" key="2">
    <source>
        <dbReference type="ARBA" id="ARBA00022448"/>
    </source>
</evidence>
<dbReference type="GO" id="GO:0015220">
    <property type="term" value="F:choline transmembrane transporter activity"/>
    <property type="evidence" value="ECO:0007669"/>
    <property type="project" value="InterPro"/>
</dbReference>
<dbReference type="Pfam" id="PF00005">
    <property type="entry name" value="ABC_tran"/>
    <property type="match status" value="1"/>
</dbReference>
<dbReference type="InterPro" id="IPR003593">
    <property type="entry name" value="AAA+_ATPase"/>
</dbReference>
<evidence type="ECO:0000256" key="1">
    <source>
        <dbReference type="ARBA" id="ARBA00005417"/>
    </source>
</evidence>
<dbReference type="EMBL" id="JAOCGG010000002">
    <property type="protein sequence ID" value="MDH1628985.1"/>
    <property type="molecule type" value="Genomic_DNA"/>
</dbReference>
<sequence length="392" mass="43820">MSIIRFEDVDVIFSNKPREALALLDQGKTREQILKQTGLVVGVEKANLDINKGEICVLMGLSGSGKSSLLRCINGLNTVSRGKLFVEHEGKHIDIAHCTPAELKMMRTKRIAMVFQKFALMPWLTVRENISFGLEMQGRPEKERRKLVDEKLELVGLTQWRNKKPDELSGGMQQRVGLARALAMDADILLMDEPFSALDPLIRQGLQDELLALQSKLSKTIVFVSHDLDEALKLGSRIAIMKDGRIIQYSKPEEIVLNPADEYVRTFVAHTNPLNVLCGRSLMRSLDQCKRVNGSVCLDPGIDSWLDLGEGGSLKRARQGQNGLDMQNWAPGQDVELLERRPTVVHADIGMREALRIRYQTGNKLVLQDNDKVVGILGDTELYHALLGKNHG</sequence>
<evidence type="ECO:0000313" key="7">
    <source>
        <dbReference type="Proteomes" id="UP001160882"/>
    </source>
</evidence>
<evidence type="ECO:0000256" key="4">
    <source>
        <dbReference type="ARBA" id="ARBA00022840"/>
    </source>
</evidence>
<dbReference type="InterPro" id="IPR017871">
    <property type="entry name" value="ABC_transporter-like_CS"/>
</dbReference>
<dbReference type="InterPro" id="IPR027417">
    <property type="entry name" value="P-loop_NTPase"/>
</dbReference>
<dbReference type="PANTHER" id="PTHR43869:SF1">
    <property type="entry name" value="GLYCINE BETAINE_PROLINE BETAINE TRANSPORT SYSTEM ATP-BINDING PROTEIN PROV"/>
    <property type="match status" value="1"/>
</dbReference>
<dbReference type="PANTHER" id="PTHR43869">
    <property type="entry name" value="GLYCINE BETAINE/PROLINE BETAINE TRANSPORT SYSTEM ATP-BINDING PROTEIN PROV"/>
    <property type="match status" value="1"/>
</dbReference>
<name>A0AA42RUP5_9PSED</name>
<dbReference type="SMART" id="SM00382">
    <property type="entry name" value="AAA"/>
    <property type="match status" value="1"/>
</dbReference>
<accession>A0AA42RUP5</accession>